<protein>
    <submittedName>
        <fullName evidence="2">Uncharacterized protein</fullName>
    </submittedName>
</protein>
<evidence type="ECO:0000313" key="2">
    <source>
        <dbReference type="EMBL" id="TCL61947.1"/>
    </source>
</evidence>
<feature type="signal peptide" evidence="1">
    <location>
        <begin position="1"/>
        <end position="26"/>
    </location>
</feature>
<keyword evidence="1" id="KW-0732">Signal</keyword>
<name>A0A4V2QCX1_HYDET</name>
<gene>
    <name evidence="2" type="ORF">EDC14_103049</name>
</gene>
<proteinExistence type="predicted"/>
<dbReference type="EMBL" id="SLUN01000030">
    <property type="protein sequence ID" value="TCL61947.1"/>
    <property type="molecule type" value="Genomic_DNA"/>
</dbReference>
<dbReference type="Proteomes" id="UP000295008">
    <property type="component" value="Unassembled WGS sequence"/>
</dbReference>
<reference evidence="2 3" key="1">
    <citation type="submission" date="2019-03" db="EMBL/GenBank/DDBJ databases">
        <title>Genomic Encyclopedia of Type Strains, Phase IV (KMG-IV): sequencing the most valuable type-strain genomes for metagenomic binning, comparative biology and taxonomic classification.</title>
        <authorList>
            <person name="Goeker M."/>
        </authorList>
    </citation>
    <scope>NUCLEOTIDE SEQUENCE [LARGE SCALE GENOMIC DNA]</scope>
    <source>
        <strain evidence="2 3">LX-B</strain>
    </source>
</reference>
<dbReference type="AlphaFoldDB" id="A0A4V2QCX1"/>
<evidence type="ECO:0000313" key="3">
    <source>
        <dbReference type="Proteomes" id="UP000295008"/>
    </source>
</evidence>
<evidence type="ECO:0000256" key="1">
    <source>
        <dbReference type="SAM" id="SignalP"/>
    </source>
</evidence>
<dbReference type="RefSeq" id="WP_132016070.1">
    <property type="nucleotide sequence ID" value="NZ_SLUN01000030.1"/>
</dbReference>
<organism evidence="2 3">
    <name type="scientific">Hydrogenispora ethanolica</name>
    <dbReference type="NCBI Taxonomy" id="1082276"/>
    <lineage>
        <taxon>Bacteria</taxon>
        <taxon>Bacillati</taxon>
        <taxon>Bacillota</taxon>
        <taxon>Hydrogenispora</taxon>
    </lineage>
</organism>
<comment type="caution">
    <text evidence="2">The sequence shown here is derived from an EMBL/GenBank/DDBJ whole genome shotgun (WGS) entry which is preliminary data.</text>
</comment>
<feature type="chain" id="PRO_5020268995" evidence="1">
    <location>
        <begin position="27"/>
        <end position="384"/>
    </location>
</feature>
<keyword evidence="3" id="KW-1185">Reference proteome</keyword>
<sequence>MRMRSFLKGIIALMILAALSAGAALADPNVPTLEGQWAVTIRRDLSTTNDVWTISRNGDGYVIDSKMEGRVPILQIRENPDGLELELEPTAWERSALNVIRKYCRLAWQDDRTVEGYRVSIWRLQGVMDGNLNETIRMQKILSDRDMRQAARTEGTPVQIRLDGNSLRAYSHRLTQLRENLRNGLEKENMTLKQRAELFSRQGDQRSALGDSASGNAMKMANYGAAQGYYRNAALLGERISRNLTVMQLLKNPLPPGDTPQQLLNNFDGIWLQENEANYTLNKWKILVSGANLKIFAAPLRTETDVATDYLTNGTAADVFEAVNIVNPSLNGDGSLSFTMTWRNETRNVTCYLIQPNLAYGSMTAGNSRSNLRLVKIGRNAAPN</sequence>
<accession>A0A4V2QCX1</accession>